<sequence>MATLDSFQPQVLPNNNQKPRLKSFRQITFRAAIRRIRLGLGSKQIEQVESGRARYINVGVSMISIRKQAYTNALQSILNISTQTRVPPMISPSSQIDRKSAVWIYS</sequence>
<evidence type="ECO:0000313" key="1">
    <source>
        <dbReference type="EMBL" id="CRZ12333.1"/>
    </source>
</evidence>
<reference evidence="1" key="1">
    <citation type="submission" date="2015-04" db="EMBL/GenBank/DDBJ databases">
        <title>The genome sequence of the plant pathogenic Rhizarian Plasmodiophora brassicae reveals insights in its biotrophic life cycle and the origin of chitin synthesis.</title>
        <authorList>
            <person name="Schwelm A."/>
            <person name="Fogelqvist J."/>
            <person name="Knaust A."/>
            <person name="Julke S."/>
            <person name="Lilja T."/>
            <person name="Dhandapani V."/>
            <person name="Bonilla-Rosso G."/>
            <person name="Karlsson M."/>
            <person name="Shevchenko A."/>
            <person name="Choi S.R."/>
            <person name="Kim H.G."/>
            <person name="Park J.Y."/>
            <person name="Lim Y.P."/>
            <person name="Ludwig-Muller J."/>
            <person name="Dixelius C."/>
        </authorList>
    </citation>
    <scope>NUCLEOTIDE SEQUENCE</scope>
    <source>
        <tissue evidence="1">Potato root galls</tissue>
    </source>
</reference>
<proteinExistence type="predicted"/>
<dbReference type="EMBL" id="HACM01011891">
    <property type="protein sequence ID" value="CRZ12333.1"/>
    <property type="molecule type" value="Transcribed_RNA"/>
</dbReference>
<protein>
    <submittedName>
        <fullName evidence="1">Uncharacterized protein</fullName>
    </submittedName>
</protein>
<name>A0A0H5REA6_9EUKA</name>
<organism evidence="1">
    <name type="scientific">Spongospora subterranea</name>
    <dbReference type="NCBI Taxonomy" id="70186"/>
    <lineage>
        <taxon>Eukaryota</taxon>
        <taxon>Sar</taxon>
        <taxon>Rhizaria</taxon>
        <taxon>Endomyxa</taxon>
        <taxon>Phytomyxea</taxon>
        <taxon>Plasmodiophorida</taxon>
        <taxon>Plasmodiophoridae</taxon>
        <taxon>Spongospora</taxon>
    </lineage>
</organism>
<accession>A0A0H5REA6</accession>
<dbReference type="AlphaFoldDB" id="A0A0H5REA6"/>